<evidence type="ECO:0000256" key="16">
    <source>
        <dbReference type="ARBA" id="ARBA00023316"/>
    </source>
</evidence>
<comment type="similarity">
    <text evidence="19">Belongs to the MurB family.</text>
</comment>
<evidence type="ECO:0000256" key="14">
    <source>
        <dbReference type="ARBA" id="ARBA00023002"/>
    </source>
</evidence>
<keyword evidence="13 19" id="KW-0573">Peptidoglycan synthesis</keyword>
<evidence type="ECO:0000313" key="21">
    <source>
        <dbReference type="EMBL" id="MBB3999330.1"/>
    </source>
</evidence>
<feature type="active site" evidence="19">
    <location>
        <position position="180"/>
    </location>
</feature>
<accession>A0A7W6ML02</accession>
<evidence type="ECO:0000259" key="20">
    <source>
        <dbReference type="PROSITE" id="PS51387"/>
    </source>
</evidence>
<dbReference type="HAMAP" id="MF_00037">
    <property type="entry name" value="MurB"/>
    <property type="match status" value="1"/>
</dbReference>
<evidence type="ECO:0000256" key="9">
    <source>
        <dbReference type="ARBA" id="ARBA00022630"/>
    </source>
</evidence>
<evidence type="ECO:0000256" key="4">
    <source>
        <dbReference type="ARBA" id="ARBA00004752"/>
    </source>
</evidence>
<evidence type="ECO:0000256" key="11">
    <source>
        <dbReference type="ARBA" id="ARBA00022857"/>
    </source>
</evidence>
<dbReference type="Proteomes" id="UP000542776">
    <property type="component" value="Unassembled WGS sequence"/>
</dbReference>
<comment type="catalytic activity">
    <reaction evidence="18 19">
        <text>UDP-N-acetyl-alpha-D-muramate + NADP(+) = UDP-N-acetyl-3-O-(1-carboxyvinyl)-alpha-D-glucosamine + NADPH + H(+)</text>
        <dbReference type="Rhea" id="RHEA:12248"/>
        <dbReference type="ChEBI" id="CHEBI:15378"/>
        <dbReference type="ChEBI" id="CHEBI:57783"/>
        <dbReference type="ChEBI" id="CHEBI:58349"/>
        <dbReference type="ChEBI" id="CHEBI:68483"/>
        <dbReference type="ChEBI" id="CHEBI:70757"/>
        <dbReference type="EC" id="1.3.1.98"/>
    </reaction>
</comment>
<feature type="domain" description="FAD-binding PCMH-type" evidence="20">
    <location>
        <begin position="35"/>
        <end position="215"/>
    </location>
</feature>
<dbReference type="InterPro" id="IPR006094">
    <property type="entry name" value="Oxid_FAD_bind_N"/>
</dbReference>
<evidence type="ECO:0000256" key="7">
    <source>
        <dbReference type="ARBA" id="ARBA00022490"/>
    </source>
</evidence>
<keyword evidence="7 19" id="KW-0963">Cytoplasm</keyword>
<evidence type="ECO:0000256" key="5">
    <source>
        <dbReference type="ARBA" id="ARBA00012518"/>
    </source>
</evidence>
<name>A0A7W6ML02_9HYPH</name>
<comment type="caution">
    <text evidence="21">The sequence shown here is derived from an EMBL/GenBank/DDBJ whole genome shotgun (WGS) entry which is preliminary data.</text>
</comment>
<evidence type="ECO:0000256" key="19">
    <source>
        <dbReference type="HAMAP-Rule" id="MF_00037"/>
    </source>
</evidence>
<keyword evidence="12 19" id="KW-0133">Cell shape</keyword>
<keyword evidence="14 19" id="KW-0560">Oxidoreductase</keyword>
<dbReference type="SUPFAM" id="SSF56176">
    <property type="entry name" value="FAD-binding/transporter-associated domain-like"/>
    <property type="match status" value="1"/>
</dbReference>
<evidence type="ECO:0000256" key="2">
    <source>
        <dbReference type="ARBA" id="ARBA00003921"/>
    </source>
</evidence>
<dbReference type="GO" id="GO:0071949">
    <property type="term" value="F:FAD binding"/>
    <property type="evidence" value="ECO:0007669"/>
    <property type="project" value="InterPro"/>
</dbReference>
<keyword evidence="22" id="KW-1185">Reference proteome</keyword>
<evidence type="ECO:0000256" key="17">
    <source>
        <dbReference type="ARBA" id="ARBA00031026"/>
    </source>
</evidence>
<comment type="pathway">
    <text evidence="4 19">Cell wall biogenesis; peptidoglycan biosynthesis.</text>
</comment>
<comment type="function">
    <text evidence="2 19">Cell wall formation.</text>
</comment>
<dbReference type="InterPro" id="IPR011601">
    <property type="entry name" value="MurB_C"/>
</dbReference>
<evidence type="ECO:0000256" key="1">
    <source>
        <dbReference type="ARBA" id="ARBA00001974"/>
    </source>
</evidence>
<dbReference type="AlphaFoldDB" id="A0A7W6ML02"/>
<dbReference type="Pfam" id="PF02873">
    <property type="entry name" value="MurB_C"/>
    <property type="match status" value="1"/>
</dbReference>
<dbReference type="GO" id="GO:0051301">
    <property type="term" value="P:cell division"/>
    <property type="evidence" value="ECO:0007669"/>
    <property type="project" value="UniProtKB-KW"/>
</dbReference>
<dbReference type="InterPro" id="IPR036635">
    <property type="entry name" value="MurB_C_sf"/>
</dbReference>
<evidence type="ECO:0000256" key="6">
    <source>
        <dbReference type="ARBA" id="ARBA00015188"/>
    </source>
</evidence>
<evidence type="ECO:0000256" key="3">
    <source>
        <dbReference type="ARBA" id="ARBA00004496"/>
    </source>
</evidence>
<evidence type="ECO:0000256" key="8">
    <source>
        <dbReference type="ARBA" id="ARBA00022618"/>
    </source>
</evidence>
<dbReference type="GO" id="GO:0071555">
    <property type="term" value="P:cell wall organization"/>
    <property type="evidence" value="ECO:0007669"/>
    <property type="project" value="UniProtKB-KW"/>
</dbReference>
<dbReference type="UniPathway" id="UPA00219"/>
<evidence type="ECO:0000256" key="12">
    <source>
        <dbReference type="ARBA" id="ARBA00022960"/>
    </source>
</evidence>
<dbReference type="InterPro" id="IPR016169">
    <property type="entry name" value="FAD-bd_PCMH_sub2"/>
</dbReference>
<keyword evidence="10 19" id="KW-0274">FAD</keyword>
<evidence type="ECO:0000256" key="10">
    <source>
        <dbReference type="ARBA" id="ARBA00022827"/>
    </source>
</evidence>
<dbReference type="PANTHER" id="PTHR21071:SF4">
    <property type="entry name" value="UDP-N-ACETYLENOLPYRUVOYLGLUCOSAMINE REDUCTASE"/>
    <property type="match status" value="1"/>
</dbReference>
<keyword evidence="15 19" id="KW-0131">Cell cycle</keyword>
<dbReference type="PROSITE" id="PS51387">
    <property type="entry name" value="FAD_PCMH"/>
    <property type="match status" value="1"/>
</dbReference>
<dbReference type="SUPFAM" id="SSF56194">
    <property type="entry name" value="Uridine diphospho-N-Acetylenolpyruvylglucosamine reductase, MurB, C-terminal domain"/>
    <property type="match status" value="1"/>
</dbReference>
<dbReference type="GO" id="GO:0005829">
    <property type="term" value="C:cytosol"/>
    <property type="evidence" value="ECO:0007669"/>
    <property type="project" value="TreeGrafter"/>
</dbReference>
<protein>
    <recommendedName>
        <fullName evidence="6 19">UDP-N-acetylenolpyruvoylglucosamine reductase</fullName>
        <ecNumber evidence="5 19">1.3.1.98</ecNumber>
    </recommendedName>
    <alternativeName>
        <fullName evidence="17 19">UDP-N-acetylmuramate dehydrogenase</fullName>
    </alternativeName>
</protein>
<evidence type="ECO:0000256" key="15">
    <source>
        <dbReference type="ARBA" id="ARBA00023306"/>
    </source>
</evidence>
<sequence>MTPAALRDHLADPAHGLRGRLTPGADLAKITWFRTGGAADLLFQPADEADLAAFLAALPDDVPLTVVGIGSNLLIRDGGVGGVVLRLPAKGFGEVEALGDGRIRAGAAASDKRVAAVALEAGLGGFHFLHGIPGSVGGAIRMNGGANGVETADRLVEARALDRAGRVHVLSKAEMGYSYRHADAPDDLIFVSALFEGPPADPESIRAAMAEVQHHRETVQPVREKTGGSTFKNPPGTSAWKEIDRAGCRGLRIGDAEMSALHCNFMINAGAASAFDLEALGETVRRRVFETAGILLEWEIKRLGRFTEGAAVEPFAP</sequence>
<evidence type="ECO:0000256" key="13">
    <source>
        <dbReference type="ARBA" id="ARBA00022984"/>
    </source>
</evidence>
<keyword evidence="16 19" id="KW-0961">Cell wall biogenesis/degradation</keyword>
<keyword evidence="9 19" id="KW-0285">Flavoprotein</keyword>
<dbReference type="Gene3D" id="3.30.465.10">
    <property type="match status" value="1"/>
</dbReference>
<gene>
    <name evidence="19" type="primary">murB</name>
    <name evidence="21" type="ORF">GGR04_003199</name>
</gene>
<keyword evidence="8 19" id="KW-0132">Cell division</keyword>
<comment type="subcellular location">
    <subcellularLocation>
        <location evidence="3 19">Cytoplasm</location>
    </subcellularLocation>
</comment>
<dbReference type="GO" id="GO:0008360">
    <property type="term" value="P:regulation of cell shape"/>
    <property type="evidence" value="ECO:0007669"/>
    <property type="project" value="UniProtKB-KW"/>
</dbReference>
<dbReference type="Gene3D" id="3.90.78.10">
    <property type="entry name" value="UDP-N-acetylenolpyruvoylglucosamine reductase, C-terminal domain"/>
    <property type="match status" value="1"/>
</dbReference>
<organism evidence="21 22">
    <name type="scientific">Aureimonas pseudogalii</name>
    <dbReference type="NCBI Taxonomy" id="1744844"/>
    <lineage>
        <taxon>Bacteria</taxon>
        <taxon>Pseudomonadati</taxon>
        <taxon>Pseudomonadota</taxon>
        <taxon>Alphaproteobacteria</taxon>
        <taxon>Hyphomicrobiales</taxon>
        <taxon>Aurantimonadaceae</taxon>
        <taxon>Aureimonas</taxon>
    </lineage>
</organism>
<keyword evidence="11 19" id="KW-0521">NADP</keyword>
<dbReference type="RefSeq" id="WP_183200880.1">
    <property type="nucleotide sequence ID" value="NZ_JACIEK010000009.1"/>
</dbReference>
<dbReference type="PANTHER" id="PTHR21071">
    <property type="entry name" value="UDP-N-ACETYLENOLPYRUVOYLGLUCOSAMINE REDUCTASE"/>
    <property type="match status" value="1"/>
</dbReference>
<dbReference type="InterPro" id="IPR016166">
    <property type="entry name" value="FAD-bd_PCMH"/>
</dbReference>
<dbReference type="EMBL" id="JACIEK010000009">
    <property type="protein sequence ID" value="MBB3999330.1"/>
    <property type="molecule type" value="Genomic_DNA"/>
</dbReference>
<dbReference type="InterPro" id="IPR036318">
    <property type="entry name" value="FAD-bd_PCMH-like_sf"/>
</dbReference>
<dbReference type="InterPro" id="IPR016167">
    <property type="entry name" value="FAD-bd_PCMH_sub1"/>
</dbReference>
<evidence type="ECO:0000313" key="22">
    <source>
        <dbReference type="Proteomes" id="UP000542776"/>
    </source>
</evidence>
<dbReference type="NCBIfam" id="NF010480">
    <property type="entry name" value="PRK13905.1"/>
    <property type="match status" value="1"/>
</dbReference>
<dbReference type="NCBIfam" id="TIGR00179">
    <property type="entry name" value="murB"/>
    <property type="match status" value="1"/>
</dbReference>
<feature type="active site" evidence="19">
    <location>
        <position position="299"/>
    </location>
</feature>
<dbReference type="EC" id="1.3.1.98" evidence="5 19"/>
<evidence type="ECO:0000256" key="18">
    <source>
        <dbReference type="ARBA" id="ARBA00048914"/>
    </source>
</evidence>
<proteinExistence type="inferred from homology"/>
<dbReference type="Pfam" id="PF01565">
    <property type="entry name" value="FAD_binding_4"/>
    <property type="match status" value="1"/>
</dbReference>
<dbReference type="GO" id="GO:0008762">
    <property type="term" value="F:UDP-N-acetylmuramate dehydrogenase activity"/>
    <property type="evidence" value="ECO:0007669"/>
    <property type="project" value="UniProtKB-UniRule"/>
</dbReference>
<feature type="active site" description="Proton donor" evidence="19">
    <location>
        <position position="229"/>
    </location>
</feature>
<comment type="cofactor">
    <cofactor evidence="1 19">
        <name>FAD</name>
        <dbReference type="ChEBI" id="CHEBI:57692"/>
    </cofactor>
</comment>
<reference evidence="21 22" key="1">
    <citation type="submission" date="2020-08" db="EMBL/GenBank/DDBJ databases">
        <title>Genomic Encyclopedia of Type Strains, Phase IV (KMG-IV): sequencing the most valuable type-strain genomes for metagenomic binning, comparative biology and taxonomic classification.</title>
        <authorList>
            <person name="Goeker M."/>
        </authorList>
    </citation>
    <scope>NUCLEOTIDE SEQUENCE [LARGE SCALE GENOMIC DNA]</scope>
    <source>
        <strain evidence="21 22">DSM 102238</strain>
    </source>
</reference>
<dbReference type="InterPro" id="IPR003170">
    <property type="entry name" value="MurB"/>
</dbReference>
<dbReference type="GO" id="GO:0009252">
    <property type="term" value="P:peptidoglycan biosynthetic process"/>
    <property type="evidence" value="ECO:0007669"/>
    <property type="project" value="UniProtKB-UniRule"/>
</dbReference>
<dbReference type="Gene3D" id="3.30.43.10">
    <property type="entry name" value="Uridine Diphospho-n-acetylenolpyruvylglucosamine Reductase, domain 2"/>
    <property type="match status" value="1"/>
</dbReference>